<evidence type="ECO:0000256" key="4">
    <source>
        <dbReference type="ARBA" id="ARBA00023136"/>
    </source>
</evidence>
<feature type="transmembrane region" description="Helical" evidence="5">
    <location>
        <begin position="150"/>
        <end position="172"/>
    </location>
</feature>
<feature type="transmembrane region" description="Helical" evidence="5">
    <location>
        <begin position="90"/>
        <end position="109"/>
    </location>
</feature>
<keyword evidence="3 5" id="KW-1133">Transmembrane helix</keyword>
<feature type="transmembrane region" description="Helical" evidence="5">
    <location>
        <begin position="327"/>
        <end position="348"/>
    </location>
</feature>
<feature type="transmembrane region" description="Helical" evidence="5">
    <location>
        <begin position="369"/>
        <end position="391"/>
    </location>
</feature>
<dbReference type="AlphaFoldDB" id="A0A0F7IH96"/>
<dbReference type="InterPro" id="IPR001750">
    <property type="entry name" value="ND/Mrp_TM"/>
</dbReference>
<comment type="subcellular location">
    <subcellularLocation>
        <location evidence="1">Membrane</location>
        <topology evidence="1">Multi-pass membrane protein</topology>
    </subcellularLocation>
</comment>
<accession>A0A0F7IH96</accession>
<dbReference type="GeneID" id="24802929"/>
<feature type="transmembrane region" description="Helical" evidence="5">
    <location>
        <begin position="304"/>
        <end position="321"/>
    </location>
</feature>
<dbReference type="Proteomes" id="UP000034723">
    <property type="component" value="Chromosome"/>
</dbReference>
<keyword evidence="2 5" id="KW-0812">Transmembrane</keyword>
<dbReference type="STRING" id="113653.GAH_00343"/>
<feature type="transmembrane region" description="Helical" evidence="5">
    <location>
        <begin position="184"/>
        <end position="206"/>
    </location>
</feature>
<dbReference type="GO" id="GO:0016020">
    <property type="term" value="C:membrane"/>
    <property type="evidence" value="ECO:0007669"/>
    <property type="project" value="UniProtKB-SubCell"/>
</dbReference>
<feature type="domain" description="NADH:quinone oxidoreductase/Mrp antiporter transmembrane" evidence="6">
    <location>
        <begin position="87"/>
        <end position="348"/>
    </location>
</feature>
<dbReference type="RefSeq" id="WP_048094405.1">
    <property type="nucleotide sequence ID" value="NZ_CP011267.1"/>
</dbReference>
<reference evidence="7 8" key="1">
    <citation type="submission" date="2015-04" db="EMBL/GenBank/DDBJ databases">
        <title>The complete genome sequence of the hyperthermophilic, obligate iron-reducing archaeon Geoglobus ahangari strain 234T.</title>
        <authorList>
            <person name="Manzella M.P."/>
            <person name="Holmes D.E."/>
            <person name="Rocheleau J.M."/>
            <person name="Chung A."/>
            <person name="Reguera G."/>
            <person name="Kashefi K."/>
        </authorList>
    </citation>
    <scope>NUCLEOTIDE SEQUENCE [LARGE SCALE GENOMIC DNA]</scope>
    <source>
        <strain evidence="7 8">234</strain>
    </source>
</reference>
<feature type="transmembrane region" description="Helical" evidence="5">
    <location>
        <begin position="212"/>
        <end position="232"/>
    </location>
</feature>
<evidence type="ECO:0000256" key="5">
    <source>
        <dbReference type="SAM" id="Phobius"/>
    </source>
</evidence>
<dbReference type="KEGG" id="gah:GAH_00343"/>
<dbReference type="OrthoDB" id="29144at2157"/>
<keyword evidence="7" id="KW-0560">Oxidoreductase</keyword>
<dbReference type="Pfam" id="PF00361">
    <property type="entry name" value="Proton_antipo_M"/>
    <property type="match status" value="1"/>
</dbReference>
<evidence type="ECO:0000256" key="2">
    <source>
        <dbReference type="ARBA" id="ARBA00022692"/>
    </source>
</evidence>
<dbReference type="GO" id="GO:0016491">
    <property type="term" value="F:oxidoreductase activity"/>
    <property type="evidence" value="ECO:0007669"/>
    <property type="project" value="UniProtKB-KW"/>
</dbReference>
<keyword evidence="4 5" id="KW-0472">Membrane</keyword>
<feature type="transmembrane region" description="Helical" evidence="5">
    <location>
        <begin position="244"/>
        <end position="263"/>
    </location>
</feature>
<name>A0A0F7IH96_9EURY</name>
<dbReference type="InParanoid" id="A0A0F7IH96"/>
<evidence type="ECO:0000259" key="6">
    <source>
        <dbReference type="Pfam" id="PF00361"/>
    </source>
</evidence>
<organism evidence="7 8">
    <name type="scientific">Geoglobus ahangari</name>
    <dbReference type="NCBI Taxonomy" id="113653"/>
    <lineage>
        <taxon>Archaea</taxon>
        <taxon>Methanobacteriati</taxon>
        <taxon>Methanobacteriota</taxon>
        <taxon>Archaeoglobi</taxon>
        <taxon>Archaeoglobales</taxon>
        <taxon>Archaeoglobaceae</taxon>
        <taxon>Geoglobus</taxon>
    </lineage>
</organism>
<keyword evidence="8" id="KW-1185">Reference proteome</keyword>
<protein>
    <submittedName>
        <fullName evidence="7">NADH dehydrogenase subunit N</fullName>
        <ecNumber evidence="7">1.6.5.3</ecNumber>
    </submittedName>
</protein>
<evidence type="ECO:0000313" key="8">
    <source>
        <dbReference type="Proteomes" id="UP000034723"/>
    </source>
</evidence>
<evidence type="ECO:0000256" key="1">
    <source>
        <dbReference type="ARBA" id="ARBA00004141"/>
    </source>
</evidence>
<dbReference type="PANTHER" id="PTHR22773">
    <property type="entry name" value="NADH DEHYDROGENASE"/>
    <property type="match status" value="1"/>
</dbReference>
<feature type="transmembrane region" description="Helical" evidence="5">
    <location>
        <begin position="66"/>
        <end position="84"/>
    </location>
</feature>
<proteinExistence type="predicted"/>
<evidence type="ECO:0000313" key="7">
    <source>
        <dbReference type="EMBL" id="AKG92304.1"/>
    </source>
</evidence>
<feature type="transmembrane region" description="Helical" evidence="5">
    <location>
        <begin position="269"/>
        <end position="292"/>
    </location>
</feature>
<dbReference type="HOGENOM" id="CLU_675446_0_0_2"/>
<feature type="transmembrane region" description="Helical" evidence="5">
    <location>
        <begin position="28"/>
        <end position="54"/>
    </location>
</feature>
<dbReference type="PATRIC" id="fig|113653.22.peg.348"/>
<gene>
    <name evidence="7" type="ORF">GAH_00343</name>
</gene>
<feature type="transmembrane region" description="Helical" evidence="5">
    <location>
        <begin position="121"/>
        <end position="144"/>
    </location>
</feature>
<dbReference type="EC" id="1.6.5.3" evidence="7"/>
<evidence type="ECO:0000256" key="3">
    <source>
        <dbReference type="ARBA" id="ARBA00022989"/>
    </source>
</evidence>
<sequence>MELAIISLLILAVSGALSVKQKYIGLAGALISVLIMTVNNPLLLMVLVVALINLASLDLMRGFLRGVDYTLVGLIFVATVYAFYSQSLAFLLTMFVVASVPTYMLVMASDKEVRMDVGIKYITFMVIATVLFLIGAVLMVHASATASSTLYYVGFAMLLVGLAIEVGAAPFHEWVPDVFDTADPIPISIIASVAKFVPFVVTYKIIYSTYDGGIGVILLIGIIAVVSMLVGNIGALTSNKPARILAYSTVANMGYIIATLAVIGKEEFVYLAFAGAMLQLLTNSFGKIGFFVGIKEKSMPTVETYLLALSFIGLPPLMGFWGKLYIVASLVYANLIWLAVILVLNSAMSVPYYVRLIRLFEGSSGYRKVAGYLITVTAVLMLMTVVPPNWIVESSRILMNYLPIGGV</sequence>
<dbReference type="EMBL" id="CP011267">
    <property type="protein sequence ID" value="AKG92304.1"/>
    <property type="molecule type" value="Genomic_DNA"/>
</dbReference>